<accession>A0A7S4B1B4</accession>
<dbReference type="PANTHER" id="PTHR24171">
    <property type="entry name" value="ANKYRIN REPEAT DOMAIN-CONTAINING PROTEIN 39-RELATED"/>
    <property type="match status" value="1"/>
</dbReference>
<name>A0A7S4B1B4_CHRCT</name>
<evidence type="ECO:0000256" key="1">
    <source>
        <dbReference type="ARBA" id="ARBA00022737"/>
    </source>
</evidence>
<evidence type="ECO:0000256" key="2">
    <source>
        <dbReference type="ARBA" id="ARBA00023043"/>
    </source>
</evidence>
<dbReference type="PANTHER" id="PTHR24171:SF9">
    <property type="entry name" value="ANKYRIN REPEAT DOMAIN-CONTAINING PROTEIN 39"/>
    <property type="match status" value="1"/>
</dbReference>
<gene>
    <name evidence="4" type="ORF">PCAR00345_LOCUS2301</name>
</gene>
<dbReference type="PROSITE" id="PS50088">
    <property type="entry name" value="ANK_REPEAT"/>
    <property type="match status" value="3"/>
</dbReference>
<evidence type="ECO:0000313" key="4">
    <source>
        <dbReference type="EMBL" id="CAE0749718.1"/>
    </source>
</evidence>
<feature type="repeat" description="ANK" evidence="3">
    <location>
        <begin position="63"/>
        <end position="95"/>
    </location>
</feature>
<dbReference type="SMART" id="SM00248">
    <property type="entry name" value="ANK"/>
    <property type="match status" value="3"/>
</dbReference>
<evidence type="ECO:0008006" key="5">
    <source>
        <dbReference type="Google" id="ProtNLM"/>
    </source>
</evidence>
<evidence type="ECO:0000256" key="3">
    <source>
        <dbReference type="PROSITE-ProRule" id="PRU00023"/>
    </source>
</evidence>
<organism evidence="4">
    <name type="scientific">Chrysotila carterae</name>
    <name type="common">Marine alga</name>
    <name type="synonym">Syracosphaera carterae</name>
    <dbReference type="NCBI Taxonomy" id="13221"/>
    <lineage>
        <taxon>Eukaryota</taxon>
        <taxon>Haptista</taxon>
        <taxon>Haptophyta</taxon>
        <taxon>Prymnesiophyceae</taxon>
        <taxon>Isochrysidales</taxon>
        <taxon>Isochrysidaceae</taxon>
        <taxon>Chrysotila</taxon>
    </lineage>
</organism>
<dbReference type="InterPro" id="IPR036770">
    <property type="entry name" value="Ankyrin_rpt-contain_sf"/>
</dbReference>
<keyword evidence="1" id="KW-0677">Repeat</keyword>
<dbReference type="Pfam" id="PF12796">
    <property type="entry name" value="Ank_2"/>
    <property type="match status" value="1"/>
</dbReference>
<dbReference type="EMBL" id="HBIZ01004171">
    <property type="protein sequence ID" value="CAE0749718.1"/>
    <property type="molecule type" value="Transcribed_RNA"/>
</dbReference>
<dbReference type="Pfam" id="PF00023">
    <property type="entry name" value="Ank"/>
    <property type="match status" value="1"/>
</dbReference>
<dbReference type="SUPFAM" id="SSF48403">
    <property type="entry name" value="Ankyrin repeat"/>
    <property type="match status" value="1"/>
</dbReference>
<sequence length="173" mass="18489">MGSDHEHEHDHDDTPSGLEQSIEELDFLRSACSAAQNGETDKLRRMLKRNSHHLHTDGGDGGSGYTPLHYAARNGHVDCVELLLQEGANVNATTSGGATALHRAAFMGHQRVCSLLVRAGVRGGIQDSDGDTALHKAAARGHTEVLSLLLKSFPEAGPLRNRHGKLPAELLPA</sequence>
<dbReference type="PROSITE" id="PS50297">
    <property type="entry name" value="ANK_REP_REGION"/>
    <property type="match status" value="3"/>
</dbReference>
<keyword evidence="2 3" id="KW-0040">ANK repeat</keyword>
<dbReference type="InterPro" id="IPR002110">
    <property type="entry name" value="Ankyrin_rpt"/>
</dbReference>
<dbReference type="Gene3D" id="1.25.40.20">
    <property type="entry name" value="Ankyrin repeat-containing domain"/>
    <property type="match status" value="1"/>
</dbReference>
<feature type="repeat" description="ANK" evidence="3">
    <location>
        <begin position="129"/>
        <end position="151"/>
    </location>
</feature>
<protein>
    <recommendedName>
        <fullName evidence="5">Ankyrin repeat domain-containing protein 39</fullName>
    </recommendedName>
</protein>
<dbReference type="AlphaFoldDB" id="A0A7S4B1B4"/>
<reference evidence="4" key="1">
    <citation type="submission" date="2021-01" db="EMBL/GenBank/DDBJ databases">
        <authorList>
            <person name="Corre E."/>
            <person name="Pelletier E."/>
            <person name="Niang G."/>
            <person name="Scheremetjew M."/>
            <person name="Finn R."/>
            <person name="Kale V."/>
            <person name="Holt S."/>
            <person name="Cochrane G."/>
            <person name="Meng A."/>
            <person name="Brown T."/>
            <person name="Cohen L."/>
        </authorList>
    </citation>
    <scope>NUCLEOTIDE SEQUENCE</scope>
    <source>
        <strain evidence="4">CCMP645</strain>
    </source>
</reference>
<proteinExistence type="predicted"/>
<feature type="repeat" description="ANK" evidence="3">
    <location>
        <begin position="96"/>
        <end position="128"/>
    </location>
</feature>